<dbReference type="InterPro" id="IPR000683">
    <property type="entry name" value="Gfo/Idh/MocA-like_OxRdtase_N"/>
</dbReference>
<dbReference type="GO" id="GO:0000166">
    <property type="term" value="F:nucleotide binding"/>
    <property type="evidence" value="ECO:0007669"/>
    <property type="project" value="InterPro"/>
</dbReference>
<dbReference type="AlphaFoldDB" id="A0A6C0RBA5"/>
<protein>
    <submittedName>
        <fullName evidence="5">Gfo/Idh/MocA family oxidoreductase</fullName>
    </submittedName>
</protein>
<dbReference type="SUPFAM" id="SSF51735">
    <property type="entry name" value="NAD(P)-binding Rossmann-fold domains"/>
    <property type="match status" value="1"/>
</dbReference>
<feature type="domain" description="Gfo/Idh/MocA-like oxidoreductase N-terminal" evidence="3">
    <location>
        <begin position="8"/>
        <end position="119"/>
    </location>
</feature>
<keyword evidence="2" id="KW-0560">Oxidoreductase</keyword>
<organism evidence="5 6">
    <name type="scientific">Draconibacterium halophilum</name>
    <dbReference type="NCBI Taxonomy" id="2706887"/>
    <lineage>
        <taxon>Bacteria</taxon>
        <taxon>Pseudomonadati</taxon>
        <taxon>Bacteroidota</taxon>
        <taxon>Bacteroidia</taxon>
        <taxon>Marinilabiliales</taxon>
        <taxon>Prolixibacteraceae</taxon>
        <taxon>Draconibacterium</taxon>
    </lineage>
</organism>
<dbReference type="InterPro" id="IPR051317">
    <property type="entry name" value="Gfo/Idh/MocA_oxidoreduct"/>
</dbReference>
<keyword evidence="6" id="KW-1185">Reference proteome</keyword>
<evidence type="ECO:0000256" key="1">
    <source>
        <dbReference type="ARBA" id="ARBA00010928"/>
    </source>
</evidence>
<dbReference type="InterPro" id="IPR004104">
    <property type="entry name" value="Gfo/Idh/MocA-like_OxRdtase_C"/>
</dbReference>
<evidence type="ECO:0000259" key="3">
    <source>
        <dbReference type="Pfam" id="PF01408"/>
    </source>
</evidence>
<reference evidence="5 6" key="1">
    <citation type="submission" date="2020-02" db="EMBL/GenBank/DDBJ databases">
        <title>Genome sequencing for Draconibacterium sp. strain M1.</title>
        <authorList>
            <person name="Park S.-J."/>
        </authorList>
    </citation>
    <scope>NUCLEOTIDE SEQUENCE [LARGE SCALE GENOMIC DNA]</scope>
    <source>
        <strain evidence="5 6">M1</strain>
    </source>
</reference>
<sequence length="348" mass="39956">MKKQIAVALASFGMSGQVFHGPLLKVNKNFRVKLVLERSKTLSQELFPDAKIVRTFDAVLADTEVELVVINTPDKFHYPMVKQALEAGKHVVVEKPATLRSAELEELIELAKSKNLVFTIFQNRRWDGDFRTVQKVIKEARFGRLVEFEAHYDRYRTEITPDTWKEEGDEYGGVLYNLGSHMIDQAYVLFGRPQTVTAHLKTVRTGGKVSDYYDIRLDYEGFSALLKCSYLIMDPSPRYMINGEYGTFKKWGIDGQEELLKAGNLPAGDDWGKEESDWWGTQVYTENEEHVEELVETIPGDYRIFYDNVFEAIRNNKELLVKPQEALEVLKILEACLLSNRGRQTVIL</sequence>
<dbReference type="Pfam" id="PF01408">
    <property type="entry name" value="GFO_IDH_MocA"/>
    <property type="match status" value="1"/>
</dbReference>
<feature type="domain" description="Gfo/Idh/MocA-like oxidoreductase C-terminal" evidence="4">
    <location>
        <begin position="135"/>
        <end position="346"/>
    </location>
</feature>
<comment type="similarity">
    <text evidence="1">Belongs to the Gfo/Idh/MocA family.</text>
</comment>
<dbReference type="Proteomes" id="UP000474630">
    <property type="component" value="Chromosome"/>
</dbReference>
<dbReference type="InterPro" id="IPR036291">
    <property type="entry name" value="NAD(P)-bd_dom_sf"/>
</dbReference>
<dbReference type="Gene3D" id="3.40.50.720">
    <property type="entry name" value="NAD(P)-binding Rossmann-like Domain"/>
    <property type="match status" value="1"/>
</dbReference>
<gene>
    <name evidence="5" type="ORF">G0Q07_09340</name>
</gene>
<dbReference type="EMBL" id="CP048409">
    <property type="protein sequence ID" value="QIA07918.1"/>
    <property type="molecule type" value="Genomic_DNA"/>
</dbReference>
<dbReference type="Pfam" id="PF02894">
    <property type="entry name" value="GFO_IDH_MocA_C"/>
    <property type="match status" value="1"/>
</dbReference>
<dbReference type="PANTHER" id="PTHR43708:SF5">
    <property type="entry name" value="CONSERVED EXPRESSED OXIDOREDUCTASE (EUROFUNG)-RELATED"/>
    <property type="match status" value="1"/>
</dbReference>
<evidence type="ECO:0000256" key="2">
    <source>
        <dbReference type="ARBA" id="ARBA00023002"/>
    </source>
</evidence>
<dbReference type="Gene3D" id="3.30.360.10">
    <property type="entry name" value="Dihydrodipicolinate Reductase, domain 2"/>
    <property type="match status" value="1"/>
</dbReference>
<name>A0A6C0RBA5_9BACT</name>
<proteinExistence type="inferred from homology"/>
<evidence type="ECO:0000313" key="5">
    <source>
        <dbReference type="EMBL" id="QIA07918.1"/>
    </source>
</evidence>
<accession>A0A6C0RBA5</accession>
<dbReference type="RefSeq" id="WP_163345839.1">
    <property type="nucleotide sequence ID" value="NZ_CP048409.1"/>
</dbReference>
<dbReference type="PANTHER" id="PTHR43708">
    <property type="entry name" value="CONSERVED EXPRESSED OXIDOREDUCTASE (EUROFUNG)"/>
    <property type="match status" value="1"/>
</dbReference>
<evidence type="ECO:0000259" key="4">
    <source>
        <dbReference type="Pfam" id="PF02894"/>
    </source>
</evidence>
<evidence type="ECO:0000313" key="6">
    <source>
        <dbReference type="Proteomes" id="UP000474630"/>
    </source>
</evidence>
<dbReference type="GO" id="GO:0016491">
    <property type="term" value="F:oxidoreductase activity"/>
    <property type="evidence" value="ECO:0007669"/>
    <property type="project" value="UniProtKB-KW"/>
</dbReference>
<dbReference type="KEGG" id="drc:G0Q07_09340"/>